<dbReference type="PATRIC" id="fig|908627.4.peg.5303"/>
<dbReference type="OrthoDB" id="9801656at2"/>
<evidence type="ECO:0000259" key="1">
    <source>
        <dbReference type="PROSITE" id="PS51186"/>
    </source>
</evidence>
<proteinExistence type="predicted"/>
<comment type="caution">
    <text evidence="2">The sequence shown here is derived from an EMBL/GenBank/DDBJ whole genome shotgun (WGS) entry which is preliminary data.</text>
</comment>
<dbReference type="Pfam" id="PF13302">
    <property type="entry name" value="Acetyltransf_3"/>
    <property type="match status" value="1"/>
</dbReference>
<dbReference type="PANTHER" id="PTHR43792">
    <property type="entry name" value="GNAT FAMILY, PUTATIVE (AFU_ORTHOLOGUE AFUA_3G00765)-RELATED-RELATED"/>
    <property type="match status" value="1"/>
</dbReference>
<name>A0A0J1CST0_9BURK</name>
<dbReference type="PROSITE" id="PS51186">
    <property type="entry name" value="GNAT"/>
    <property type="match status" value="1"/>
</dbReference>
<keyword evidence="3" id="KW-1185">Reference proteome</keyword>
<sequence>MKLVAERLYLRDFVPSDIDAVHEYASSTEVVAHQEWGPNTIEQTREYIAGCVFENSLPERTTLELGAVLNDGRLIGGYRATLSESGTDAEIGYSLNPRYWHKGYGTEGARRLIEYLTTELHVRRIFATSRPENAASIHVLEKLGMQQVDLYRKNVLIRGDWRDTLVFAVEIKRLTGG</sequence>
<accession>A0A0J1CST0</accession>
<dbReference type="InterPro" id="IPR016181">
    <property type="entry name" value="Acyl_CoA_acyltransferase"/>
</dbReference>
<evidence type="ECO:0000313" key="3">
    <source>
        <dbReference type="Proteomes" id="UP000035963"/>
    </source>
</evidence>
<dbReference type="EMBL" id="AEJF01000143">
    <property type="protein sequence ID" value="KLU23679.1"/>
    <property type="molecule type" value="Genomic_DNA"/>
</dbReference>
<dbReference type="Gene3D" id="3.40.630.30">
    <property type="match status" value="1"/>
</dbReference>
<evidence type="ECO:0000313" key="2">
    <source>
        <dbReference type="EMBL" id="KLU23679.1"/>
    </source>
</evidence>
<feature type="domain" description="N-acetyltransferase" evidence="1">
    <location>
        <begin position="8"/>
        <end position="172"/>
    </location>
</feature>
<reference evidence="2 3" key="1">
    <citation type="journal article" date="2015" name="Genome Announc.">
        <title>Draft Genome Sequence of Burkholderia sp. Strain PML1(12), an Ectomycorrhizosphere-Inhabiting Bacterium with Effective Mineral-Weathering Ability.</title>
        <authorList>
            <person name="Uroz S."/>
            <person name="Oger P."/>
        </authorList>
    </citation>
    <scope>NUCLEOTIDE SEQUENCE [LARGE SCALE GENOMIC DNA]</scope>
    <source>
        <strain evidence="3">PML1(12)</strain>
    </source>
</reference>
<organism evidence="2 3">
    <name type="scientific">Caballeronia mineralivorans PML1(12)</name>
    <dbReference type="NCBI Taxonomy" id="908627"/>
    <lineage>
        <taxon>Bacteria</taxon>
        <taxon>Pseudomonadati</taxon>
        <taxon>Pseudomonadota</taxon>
        <taxon>Betaproteobacteria</taxon>
        <taxon>Burkholderiales</taxon>
        <taxon>Burkholderiaceae</taxon>
        <taxon>Caballeronia</taxon>
    </lineage>
</organism>
<dbReference type="AlphaFoldDB" id="A0A0J1CST0"/>
<dbReference type="GO" id="GO:0016747">
    <property type="term" value="F:acyltransferase activity, transferring groups other than amino-acyl groups"/>
    <property type="evidence" value="ECO:0007669"/>
    <property type="project" value="InterPro"/>
</dbReference>
<dbReference type="SUPFAM" id="SSF55729">
    <property type="entry name" value="Acyl-CoA N-acyltransferases (Nat)"/>
    <property type="match status" value="1"/>
</dbReference>
<dbReference type="Proteomes" id="UP000035963">
    <property type="component" value="Unassembled WGS sequence"/>
</dbReference>
<dbReference type="InterPro" id="IPR051531">
    <property type="entry name" value="N-acetyltransferase"/>
</dbReference>
<gene>
    <name evidence="2" type="ORF">EOS_23780</name>
</gene>
<protein>
    <recommendedName>
        <fullName evidence="1">N-acetyltransferase domain-containing protein</fullName>
    </recommendedName>
</protein>
<dbReference type="InterPro" id="IPR000182">
    <property type="entry name" value="GNAT_dom"/>
</dbReference>
<dbReference type="RefSeq" id="WP_047849165.1">
    <property type="nucleotide sequence ID" value="NZ_AEJF01000143.1"/>
</dbReference>